<dbReference type="EMBL" id="JBEZVE010000043">
    <property type="protein sequence ID" value="MEU3787481.1"/>
    <property type="molecule type" value="Genomic_DNA"/>
</dbReference>
<reference evidence="2 3" key="1">
    <citation type="submission" date="2024-06" db="EMBL/GenBank/DDBJ databases">
        <title>The Natural Products Discovery Center: Release of the First 8490 Sequenced Strains for Exploring Actinobacteria Biosynthetic Diversity.</title>
        <authorList>
            <person name="Kalkreuter E."/>
            <person name="Kautsar S.A."/>
            <person name="Yang D."/>
            <person name="Bader C.D."/>
            <person name="Teijaro C.N."/>
            <person name="Fluegel L."/>
            <person name="Davis C.M."/>
            <person name="Simpson J.R."/>
            <person name="Lauterbach L."/>
            <person name="Steele A.D."/>
            <person name="Gui C."/>
            <person name="Meng S."/>
            <person name="Li G."/>
            <person name="Viehrig K."/>
            <person name="Ye F."/>
            <person name="Su P."/>
            <person name="Kiefer A.F."/>
            <person name="Nichols A."/>
            <person name="Cepeda A.J."/>
            <person name="Yan W."/>
            <person name="Fan B."/>
            <person name="Jiang Y."/>
            <person name="Adhikari A."/>
            <person name="Zheng C.-J."/>
            <person name="Schuster L."/>
            <person name="Cowan T.M."/>
            <person name="Smanski M.J."/>
            <person name="Chevrette M.G."/>
            <person name="De Carvalho L.P.S."/>
            <person name="Shen B."/>
        </authorList>
    </citation>
    <scope>NUCLEOTIDE SEQUENCE [LARGE SCALE GENOMIC DNA]</scope>
    <source>
        <strain evidence="2 3">NPDC033843</strain>
    </source>
</reference>
<gene>
    <name evidence="2" type="ORF">AB0E89_44395</name>
</gene>
<organism evidence="2 3">
    <name type="scientific">Streptomyces sp. 900129855</name>
    <dbReference type="NCBI Taxonomy" id="3155129"/>
    <lineage>
        <taxon>Bacteria</taxon>
        <taxon>Bacillati</taxon>
        <taxon>Actinomycetota</taxon>
        <taxon>Actinomycetes</taxon>
        <taxon>Kitasatosporales</taxon>
        <taxon>Streptomycetaceae</taxon>
        <taxon>Streptomyces</taxon>
    </lineage>
</organism>
<evidence type="ECO:0000313" key="2">
    <source>
        <dbReference type="EMBL" id="MEU3787481.1"/>
    </source>
</evidence>
<name>A0ABV2ZY64_9ACTN</name>
<protein>
    <recommendedName>
        <fullName evidence="4">FXSXX-COOH protein</fullName>
    </recommendedName>
</protein>
<dbReference type="Proteomes" id="UP001550739">
    <property type="component" value="Unassembled WGS sequence"/>
</dbReference>
<sequence length="65" mass="7823">MVDPIPLYLSPEDLKRLQRLADASRLRVALYASLEPQPVRRRSRQYPGGRPNPWRSARLRRRRQW</sequence>
<accession>A0ABV2ZY64</accession>
<evidence type="ECO:0008006" key="4">
    <source>
        <dbReference type="Google" id="ProtNLM"/>
    </source>
</evidence>
<proteinExistence type="predicted"/>
<feature type="region of interest" description="Disordered" evidence="1">
    <location>
        <begin position="39"/>
        <end position="65"/>
    </location>
</feature>
<evidence type="ECO:0000256" key="1">
    <source>
        <dbReference type="SAM" id="MobiDB-lite"/>
    </source>
</evidence>
<keyword evidence="3" id="KW-1185">Reference proteome</keyword>
<evidence type="ECO:0000313" key="3">
    <source>
        <dbReference type="Proteomes" id="UP001550739"/>
    </source>
</evidence>
<comment type="caution">
    <text evidence="2">The sequence shown here is derived from an EMBL/GenBank/DDBJ whole genome shotgun (WGS) entry which is preliminary data.</text>
</comment>
<dbReference type="RefSeq" id="WP_361710040.1">
    <property type="nucleotide sequence ID" value="NZ_JBEZVE010000043.1"/>
</dbReference>